<dbReference type="InterPro" id="IPR036866">
    <property type="entry name" value="RibonucZ/Hydroxyglut_hydro"/>
</dbReference>
<dbReference type="InterPro" id="IPR001279">
    <property type="entry name" value="Metallo-B-lactamas"/>
</dbReference>
<keyword evidence="2" id="KW-0378">Hydrolase</keyword>
<dbReference type="PANTHER" id="PTHR42951">
    <property type="entry name" value="METALLO-BETA-LACTAMASE DOMAIN-CONTAINING"/>
    <property type="match status" value="1"/>
</dbReference>
<dbReference type="AlphaFoldDB" id="A0A516G830"/>
<accession>A0A516G830</accession>
<dbReference type="EMBL" id="CP041616">
    <property type="protein sequence ID" value="QDO87683.1"/>
    <property type="molecule type" value="Genomic_DNA"/>
</dbReference>
<dbReference type="PANTHER" id="PTHR42951:SF4">
    <property type="entry name" value="ACYL-COENZYME A THIOESTERASE MBLAC2"/>
    <property type="match status" value="1"/>
</dbReference>
<dbReference type="GO" id="GO:0016787">
    <property type="term" value="F:hydrolase activity"/>
    <property type="evidence" value="ECO:0007669"/>
    <property type="project" value="UniProtKB-KW"/>
</dbReference>
<protein>
    <submittedName>
        <fullName evidence="2">MBL fold metallo-hydrolase</fullName>
    </submittedName>
</protein>
<keyword evidence="3" id="KW-1185">Reference proteome</keyword>
<evidence type="ECO:0000313" key="3">
    <source>
        <dbReference type="Proteomes" id="UP000315395"/>
    </source>
</evidence>
<evidence type="ECO:0000313" key="2">
    <source>
        <dbReference type="EMBL" id="QDO87683.1"/>
    </source>
</evidence>
<gene>
    <name evidence="2" type="ORF">FNH13_04455</name>
</gene>
<dbReference type="SUPFAM" id="SSF56281">
    <property type="entry name" value="Metallo-hydrolase/oxidoreductase"/>
    <property type="match status" value="1"/>
</dbReference>
<dbReference type="SMART" id="SM00849">
    <property type="entry name" value="Lactamase_B"/>
    <property type="match status" value="1"/>
</dbReference>
<feature type="domain" description="Metallo-beta-lactamase" evidence="1">
    <location>
        <begin position="46"/>
        <end position="240"/>
    </location>
</feature>
<sequence>MCFSPVCRAAQVLGMQARLAYREGMTVGTFREIAPGTYARRSSELDLNCGLVVGSERALVIDTRSTTARGEELAAAVRAITPVEQVVVNTHAHYDHCFGNAAFRDSQIYGHVGAAESLQRTAEHQRSQVVEHLRRTERPELAQTYLDTEVVLPFYLVEDEVTPINLGDRTAYLIFGGRGHTDHDLVVAVPDVSAVFWADLVEQGADPAMDDSFPLEWAATLADLLRHPHIEGARLHVPGHGAVVDLAFVERQQETLAALAHELRAALATGVQDVDGLVAKTRGLGLQDATLRDAAVRTLETRSRTIDPNAAR</sequence>
<evidence type="ECO:0000259" key="1">
    <source>
        <dbReference type="SMART" id="SM00849"/>
    </source>
</evidence>
<dbReference type="InterPro" id="IPR050855">
    <property type="entry name" value="NDM-1-like"/>
</dbReference>
<dbReference type="Pfam" id="PF00753">
    <property type="entry name" value="Lactamase_B"/>
    <property type="match status" value="1"/>
</dbReference>
<reference evidence="2 3" key="1">
    <citation type="submission" date="2019-07" db="EMBL/GenBank/DDBJ databases">
        <title>complete genome sequencing of Ornithinimicrobium sp. H23M54.</title>
        <authorList>
            <person name="Bae J.-W."/>
            <person name="Lee S.-Y."/>
        </authorList>
    </citation>
    <scope>NUCLEOTIDE SEQUENCE [LARGE SCALE GENOMIC DNA]</scope>
    <source>
        <strain evidence="2 3">H23M54</strain>
    </source>
</reference>
<dbReference type="Gene3D" id="3.60.15.10">
    <property type="entry name" value="Ribonuclease Z/Hydroxyacylglutathione hydrolase-like"/>
    <property type="match status" value="1"/>
</dbReference>
<name>A0A516G830_9MICO</name>
<proteinExistence type="predicted"/>
<organism evidence="2 3">
    <name type="scientific">Ornithinimicrobium ciconiae</name>
    <dbReference type="NCBI Taxonomy" id="2594265"/>
    <lineage>
        <taxon>Bacteria</taxon>
        <taxon>Bacillati</taxon>
        <taxon>Actinomycetota</taxon>
        <taxon>Actinomycetes</taxon>
        <taxon>Micrococcales</taxon>
        <taxon>Ornithinimicrobiaceae</taxon>
        <taxon>Ornithinimicrobium</taxon>
    </lineage>
</organism>
<dbReference type="OrthoDB" id="2273115at2"/>
<dbReference type="CDD" id="cd16282">
    <property type="entry name" value="metallo-hydrolase-like_MBL-fold"/>
    <property type="match status" value="1"/>
</dbReference>
<dbReference type="KEGG" id="orz:FNH13_04455"/>
<dbReference type="Proteomes" id="UP000315395">
    <property type="component" value="Chromosome"/>
</dbReference>